<evidence type="ECO:0000313" key="1">
    <source>
        <dbReference type="EMBL" id="QPI47607.1"/>
    </source>
</evidence>
<reference evidence="1 2" key="1">
    <citation type="submission" date="2020-11" db="EMBL/GenBank/DDBJ databases">
        <authorList>
            <person name="Sun Q."/>
        </authorList>
    </citation>
    <scope>NUCLEOTIDE SEQUENCE [LARGE SCALE GENOMIC DNA]</scope>
    <source>
        <strain evidence="1 2">P8398</strain>
    </source>
</reference>
<keyword evidence="1" id="KW-0449">Lipoprotein</keyword>
<dbReference type="EMBL" id="CP065053">
    <property type="protein sequence ID" value="QPI47607.1"/>
    <property type="molecule type" value="Genomic_DNA"/>
</dbReference>
<protein>
    <submittedName>
        <fullName evidence="1">TssQ family T6SS-associated lipoprotein</fullName>
    </submittedName>
</protein>
<gene>
    <name evidence="1" type="ORF">IV454_18645</name>
</gene>
<sequence length="166" mass="17492">MNRIVNVSPPVSMLRTAIARTGASVLAIGAPLWLGACASPASAPLATPEPAARPAAVILNAMEQRAQAVIAEANKQFTAGDFKATIVNLSTSKAIDFSSTATQVQAHKLLAFSYCITKKTAPCHAEADRVMLLDPGFQLSETERSHPMWGPAFEAARKKVALPAKP</sequence>
<name>A0AA48W6T8_9BURK</name>
<accession>A0AA48W6T8</accession>
<dbReference type="Proteomes" id="UP000662888">
    <property type="component" value="Chromosome"/>
</dbReference>
<keyword evidence="2" id="KW-1185">Reference proteome</keyword>
<organism evidence="1 2">
    <name type="scientific">Massilia antarctica</name>
    <dbReference type="NCBI Taxonomy" id="2765360"/>
    <lineage>
        <taxon>Bacteria</taxon>
        <taxon>Pseudomonadati</taxon>
        <taxon>Pseudomonadota</taxon>
        <taxon>Betaproteobacteria</taxon>
        <taxon>Burkholderiales</taxon>
        <taxon>Oxalobacteraceae</taxon>
        <taxon>Telluria group</taxon>
        <taxon>Massilia</taxon>
    </lineage>
</organism>
<proteinExistence type="predicted"/>
<dbReference type="RefSeq" id="WP_206087287.1">
    <property type="nucleotide sequence ID" value="NZ_CP065053.1"/>
</dbReference>
<dbReference type="InterPro" id="IPR047780">
    <property type="entry name" value="TssQ-like"/>
</dbReference>
<evidence type="ECO:0000313" key="2">
    <source>
        <dbReference type="Proteomes" id="UP000662888"/>
    </source>
</evidence>
<dbReference type="NCBIfam" id="NF038027">
    <property type="entry name" value="TssQ_fam"/>
    <property type="match status" value="1"/>
</dbReference>